<dbReference type="AlphaFoldDB" id="A0A6G4WQA7"/>
<organism evidence="1 2">
    <name type="scientific">Streptomyces boncukensis</name>
    <dbReference type="NCBI Taxonomy" id="2711219"/>
    <lineage>
        <taxon>Bacteria</taxon>
        <taxon>Bacillati</taxon>
        <taxon>Actinomycetota</taxon>
        <taxon>Actinomycetes</taxon>
        <taxon>Kitasatosporales</taxon>
        <taxon>Streptomycetaceae</taxon>
        <taxon>Streptomyces</taxon>
    </lineage>
</organism>
<dbReference type="EMBL" id="JAAKZZ010000019">
    <property type="protein sequence ID" value="NGO67446.1"/>
    <property type="molecule type" value="Genomic_DNA"/>
</dbReference>
<dbReference type="Proteomes" id="UP000477722">
    <property type="component" value="Unassembled WGS sequence"/>
</dbReference>
<comment type="caution">
    <text evidence="1">The sequence shown here is derived from an EMBL/GenBank/DDBJ whole genome shotgun (WGS) entry which is preliminary data.</text>
</comment>
<dbReference type="RefSeq" id="WP_165297107.1">
    <property type="nucleotide sequence ID" value="NZ_JAAKZZ010000019.1"/>
</dbReference>
<reference evidence="1 2" key="1">
    <citation type="submission" date="2020-02" db="EMBL/GenBank/DDBJ databases">
        <title>Whole-genome analyses of novel actinobacteria.</title>
        <authorList>
            <person name="Sahin N."/>
            <person name="Tatar D."/>
        </authorList>
    </citation>
    <scope>NUCLEOTIDE SEQUENCE [LARGE SCALE GENOMIC DNA]</scope>
    <source>
        <strain evidence="1 2">SB3404</strain>
    </source>
</reference>
<sequence>MSNPRIAQSDDAVSELRAALAGAGITLPSLGVDLVGVCDRGDAPPLVSLGRCTVETARALAAALKGADR</sequence>
<gene>
    <name evidence="1" type="ORF">G5C65_03560</name>
</gene>
<evidence type="ECO:0000313" key="1">
    <source>
        <dbReference type="EMBL" id="NGO67446.1"/>
    </source>
</evidence>
<accession>A0A6G4WQA7</accession>
<name>A0A6G4WQA7_9ACTN</name>
<keyword evidence="2" id="KW-1185">Reference proteome</keyword>
<evidence type="ECO:0000313" key="2">
    <source>
        <dbReference type="Proteomes" id="UP000477722"/>
    </source>
</evidence>
<proteinExistence type="predicted"/>
<protein>
    <submittedName>
        <fullName evidence="1">Uncharacterized protein</fullName>
    </submittedName>
</protein>